<dbReference type="InterPro" id="IPR025196">
    <property type="entry name" value="DUF4126"/>
</dbReference>
<feature type="domain" description="DUF4126" evidence="2">
    <location>
        <begin position="8"/>
        <end position="180"/>
    </location>
</feature>
<keyword evidence="1" id="KW-0472">Membrane</keyword>
<accession>A0A2H5Y6G0</accession>
<protein>
    <recommendedName>
        <fullName evidence="2">DUF4126 domain-containing protein</fullName>
    </recommendedName>
</protein>
<dbReference type="AlphaFoldDB" id="A0A2H5Y6G0"/>
<keyword evidence="1" id="KW-0812">Transmembrane</keyword>
<feature type="transmembrane region" description="Helical" evidence="1">
    <location>
        <begin position="155"/>
        <end position="178"/>
    </location>
</feature>
<dbReference type="Pfam" id="PF13548">
    <property type="entry name" value="DUF4126"/>
    <property type="match status" value="1"/>
</dbReference>
<keyword evidence="1" id="KW-1133">Transmembrane helix</keyword>
<name>A0A2H5Y6G0_9CHLR</name>
<gene>
    <name evidence="3" type="ORF">HRbin22_01274</name>
</gene>
<feature type="transmembrane region" description="Helical" evidence="1">
    <location>
        <begin position="6"/>
        <end position="32"/>
    </location>
</feature>
<organism evidence="3 4">
    <name type="scientific">Candidatus Thermoflexus japonica</name>
    <dbReference type="NCBI Taxonomy" id="2035417"/>
    <lineage>
        <taxon>Bacteria</taxon>
        <taxon>Bacillati</taxon>
        <taxon>Chloroflexota</taxon>
        <taxon>Thermoflexia</taxon>
        <taxon>Thermoflexales</taxon>
        <taxon>Thermoflexaceae</taxon>
        <taxon>Thermoflexus</taxon>
    </lineage>
</organism>
<evidence type="ECO:0000259" key="2">
    <source>
        <dbReference type="Pfam" id="PF13548"/>
    </source>
</evidence>
<dbReference type="EMBL" id="BEHY01000024">
    <property type="protein sequence ID" value="GBD09027.1"/>
    <property type="molecule type" value="Genomic_DNA"/>
</dbReference>
<evidence type="ECO:0000256" key="1">
    <source>
        <dbReference type="SAM" id="Phobius"/>
    </source>
</evidence>
<evidence type="ECO:0000313" key="3">
    <source>
        <dbReference type="EMBL" id="GBD09027.1"/>
    </source>
</evidence>
<reference evidence="4" key="1">
    <citation type="submission" date="2017-09" db="EMBL/GenBank/DDBJ databases">
        <title>Metaegenomics of thermophilic ammonia-oxidizing enrichment culture.</title>
        <authorList>
            <person name="Kato S."/>
            <person name="Suzuki K."/>
        </authorList>
    </citation>
    <scope>NUCLEOTIDE SEQUENCE [LARGE SCALE GENOMIC DNA]</scope>
</reference>
<proteinExistence type="predicted"/>
<sequence>METVGAVLSAFGLAAAAGLNAYIPVLVVALLARFTDTIHLAPPYDALTHPAIIGLLFLLTLVEFLADKIPAVDAINDGIQTFVRPAAGAILFGAQTGAIREIHPVLAMACGLLIAGGVHGLKATLRRVLQAGAPPLAPVTTPALSVLEDMASLSLSLLAVLAAWLILALGMVLGVWGWRRARRARARSA</sequence>
<feature type="transmembrane region" description="Helical" evidence="1">
    <location>
        <begin position="44"/>
        <end position="66"/>
    </location>
</feature>
<comment type="caution">
    <text evidence="3">The sequence shown here is derived from an EMBL/GenBank/DDBJ whole genome shotgun (WGS) entry which is preliminary data.</text>
</comment>
<dbReference type="Proteomes" id="UP000236642">
    <property type="component" value="Unassembled WGS sequence"/>
</dbReference>
<evidence type="ECO:0000313" key="4">
    <source>
        <dbReference type="Proteomes" id="UP000236642"/>
    </source>
</evidence>